<comment type="subunit">
    <text evidence="6">Component of the Mediator complex.</text>
</comment>
<dbReference type="PANTHER" id="PTHR22890">
    <property type="entry name" value="MEDIATOR OF RNA POLYMERASE II TRANSCRIPTION SUBUNIT 11"/>
    <property type="match status" value="1"/>
</dbReference>
<evidence type="ECO:0000256" key="2">
    <source>
        <dbReference type="ARBA" id="ARBA00008186"/>
    </source>
</evidence>
<keyword evidence="6" id="KW-0804">Transcription</keyword>
<comment type="function">
    <text evidence="6">Component of the Mediator complex, a coactivator involved in the regulated transcription of nearly all RNA polymerase II-dependent genes. Mediator functions as a bridge to convey information from gene-specific regulatory proteins to the basal RNA polymerase II transcription machinery. Mediator is recruited to promoters by direct interactions with regulatory proteins and serves as a scaffold for the assembly of a functional pre-initiation complex with RNA polymerase II and the general transcription factors.</text>
</comment>
<protein>
    <recommendedName>
        <fullName evidence="3 6">Mediator of RNA polymerase II transcription subunit 11</fullName>
    </recommendedName>
    <alternativeName>
        <fullName evidence="5 6">Mediator complex subunit 11</fullName>
    </alternativeName>
</protein>
<keyword evidence="8" id="KW-1185">Reference proteome</keyword>
<evidence type="ECO:0000313" key="7">
    <source>
        <dbReference type="EMBL" id="RNA44216.1"/>
    </source>
</evidence>
<evidence type="ECO:0000256" key="4">
    <source>
        <dbReference type="ARBA" id="ARBA00023242"/>
    </source>
</evidence>
<dbReference type="InterPro" id="IPR019404">
    <property type="entry name" value="Mediator_Med11"/>
</dbReference>
<name>A0A3M7T853_BRAPC</name>
<evidence type="ECO:0000256" key="3">
    <source>
        <dbReference type="ARBA" id="ARBA00019621"/>
    </source>
</evidence>
<reference evidence="7 8" key="1">
    <citation type="journal article" date="2018" name="Sci. Rep.">
        <title>Genomic signatures of local adaptation to the degree of environmental predictability in rotifers.</title>
        <authorList>
            <person name="Franch-Gras L."/>
            <person name="Hahn C."/>
            <person name="Garcia-Roger E.M."/>
            <person name="Carmona M.J."/>
            <person name="Serra M."/>
            <person name="Gomez A."/>
        </authorList>
    </citation>
    <scope>NUCLEOTIDE SEQUENCE [LARGE SCALE GENOMIC DNA]</scope>
    <source>
        <strain evidence="7">HYR1</strain>
    </source>
</reference>
<comment type="similarity">
    <text evidence="2 6">Belongs to the Mediator complex subunit 11 family.</text>
</comment>
<evidence type="ECO:0000256" key="5">
    <source>
        <dbReference type="ARBA" id="ARBA00032011"/>
    </source>
</evidence>
<dbReference type="GO" id="GO:0006357">
    <property type="term" value="P:regulation of transcription by RNA polymerase II"/>
    <property type="evidence" value="ECO:0007669"/>
    <property type="project" value="InterPro"/>
</dbReference>
<accession>A0A3M7T853</accession>
<keyword evidence="4 6" id="KW-0539">Nucleus</keyword>
<gene>
    <name evidence="6" type="primary">MED11</name>
    <name evidence="7" type="ORF">BpHYR1_047746</name>
</gene>
<comment type="subcellular location">
    <subcellularLocation>
        <location evidence="1 6">Nucleus</location>
    </subcellularLocation>
</comment>
<proteinExistence type="inferred from homology"/>
<dbReference type="STRING" id="10195.A0A3M7T853"/>
<sequence length="187" mass="21504">MYQQGNPQMMQGGQMPVNRNMMPSQGQPGMEYASSYYSQYPNQPPPHPPFVQQQVMPQQIHRDEALFKLKRLDEINSNISKISQLLIQFFDELTKDKQQSNRVKQTKIIFEDFLKHLKKIETDLLSEIGHLTMASTGQPHEGSIYGARKDFDLGKMHLNLVIAQLASLRETLDSPTLPQNEDSEEEM</sequence>
<keyword evidence="6" id="KW-0010">Activator</keyword>
<organism evidence="7 8">
    <name type="scientific">Brachionus plicatilis</name>
    <name type="common">Marine rotifer</name>
    <name type="synonym">Brachionus muelleri</name>
    <dbReference type="NCBI Taxonomy" id="10195"/>
    <lineage>
        <taxon>Eukaryota</taxon>
        <taxon>Metazoa</taxon>
        <taxon>Spiralia</taxon>
        <taxon>Gnathifera</taxon>
        <taxon>Rotifera</taxon>
        <taxon>Eurotatoria</taxon>
        <taxon>Monogononta</taxon>
        <taxon>Pseudotrocha</taxon>
        <taxon>Ploima</taxon>
        <taxon>Brachionidae</taxon>
        <taxon>Brachionus</taxon>
    </lineage>
</organism>
<evidence type="ECO:0000256" key="6">
    <source>
        <dbReference type="RuleBase" id="RU364147"/>
    </source>
</evidence>
<dbReference type="GO" id="GO:0003712">
    <property type="term" value="F:transcription coregulator activity"/>
    <property type="evidence" value="ECO:0007669"/>
    <property type="project" value="InterPro"/>
</dbReference>
<dbReference type="OrthoDB" id="5418434at2759"/>
<evidence type="ECO:0000256" key="1">
    <source>
        <dbReference type="ARBA" id="ARBA00004123"/>
    </source>
</evidence>
<keyword evidence="6" id="KW-0805">Transcription regulation</keyword>
<dbReference type="EMBL" id="REGN01000131">
    <property type="protein sequence ID" value="RNA44216.1"/>
    <property type="molecule type" value="Genomic_DNA"/>
</dbReference>
<dbReference type="Proteomes" id="UP000276133">
    <property type="component" value="Unassembled WGS sequence"/>
</dbReference>
<dbReference type="GO" id="GO:0016592">
    <property type="term" value="C:mediator complex"/>
    <property type="evidence" value="ECO:0007669"/>
    <property type="project" value="InterPro"/>
</dbReference>
<dbReference type="AlphaFoldDB" id="A0A3M7T853"/>
<dbReference type="Pfam" id="PF10280">
    <property type="entry name" value="Med11"/>
    <property type="match status" value="1"/>
</dbReference>
<evidence type="ECO:0000313" key="8">
    <source>
        <dbReference type="Proteomes" id="UP000276133"/>
    </source>
</evidence>
<comment type="caution">
    <text evidence="7">The sequence shown here is derived from an EMBL/GenBank/DDBJ whole genome shotgun (WGS) entry which is preliminary data.</text>
</comment>